<dbReference type="InterPro" id="IPR035919">
    <property type="entry name" value="EAL_sf"/>
</dbReference>
<dbReference type="Proteomes" id="UP000004968">
    <property type="component" value="Unassembled WGS sequence"/>
</dbReference>
<organism evidence="7 8">
    <name type="scientific">Hungatella hathewayi DSM 13479</name>
    <dbReference type="NCBI Taxonomy" id="566550"/>
    <lineage>
        <taxon>Bacteria</taxon>
        <taxon>Bacillati</taxon>
        <taxon>Bacillota</taxon>
        <taxon>Clostridia</taxon>
        <taxon>Lachnospirales</taxon>
        <taxon>Lachnospiraceae</taxon>
        <taxon>Hungatella</taxon>
    </lineage>
</organism>
<dbReference type="Pfam" id="PF00563">
    <property type="entry name" value="EAL"/>
    <property type="match status" value="1"/>
</dbReference>
<dbReference type="PANTHER" id="PTHR33121">
    <property type="entry name" value="CYCLIC DI-GMP PHOSPHODIESTERASE PDEF"/>
    <property type="match status" value="1"/>
</dbReference>
<feature type="modified residue" description="4-aspartylphosphate" evidence="3">
    <location>
        <position position="56"/>
    </location>
</feature>
<comment type="caution">
    <text evidence="7">The sequence shown here is derived from an EMBL/GenBank/DDBJ whole genome shotgun (WGS) entry which is preliminary data.</text>
</comment>
<evidence type="ECO:0000256" key="1">
    <source>
        <dbReference type="ARBA" id="ARBA00018672"/>
    </source>
</evidence>
<dbReference type="Pfam" id="PF00990">
    <property type="entry name" value="GGDEF"/>
    <property type="match status" value="1"/>
</dbReference>
<dbReference type="RefSeq" id="WP_006774619.1">
    <property type="nucleotide sequence ID" value="NZ_GG667692.1"/>
</dbReference>
<evidence type="ECO:0000313" key="8">
    <source>
        <dbReference type="Proteomes" id="UP000004968"/>
    </source>
</evidence>
<dbReference type="SMART" id="SM00052">
    <property type="entry name" value="EAL"/>
    <property type="match status" value="1"/>
</dbReference>
<dbReference type="SMART" id="SM00267">
    <property type="entry name" value="GGDEF"/>
    <property type="match status" value="1"/>
</dbReference>
<dbReference type="Gene3D" id="3.20.20.450">
    <property type="entry name" value="EAL domain"/>
    <property type="match status" value="1"/>
</dbReference>
<feature type="domain" description="GGDEF" evidence="6">
    <location>
        <begin position="163"/>
        <end position="291"/>
    </location>
</feature>
<dbReference type="InterPro" id="IPR029787">
    <property type="entry name" value="Nucleotide_cyclase"/>
</dbReference>
<dbReference type="PROSITE" id="PS50883">
    <property type="entry name" value="EAL"/>
    <property type="match status" value="1"/>
</dbReference>
<dbReference type="EMBL" id="ACIO01000360">
    <property type="protein sequence ID" value="EFC97626.1"/>
    <property type="molecule type" value="Genomic_DNA"/>
</dbReference>
<dbReference type="SUPFAM" id="SSF141868">
    <property type="entry name" value="EAL domain-like"/>
    <property type="match status" value="1"/>
</dbReference>
<dbReference type="SMART" id="SM00448">
    <property type="entry name" value="REC"/>
    <property type="match status" value="1"/>
</dbReference>
<dbReference type="Gene3D" id="3.40.50.2300">
    <property type="match status" value="1"/>
</dbReference>
<dbReference type="PANTHER" id="PTHR33121:SF70">
    <property type="entry name" value="SIGNALING PROTEIN YKOW"/>
    <property type="match status" value="1"/>
</dbReference>
<dbReference type="Gene3D" id="3.30.70.270">
    <property type="match status" value="1"/>
</dbReference>
<dbReference type="SUPFAM" id="SSF52172">
    <property type="entry name" value="CheY-like"/>
    <property type="match status" value="1"/>
</dbReference>
<dbReference type="GO" id="GO:0071111">
    <property type="term" value="F:cyclic-guanylate-specific phosphodiesterase activity"/>
    <property type="evidence" value="ECO:0007669"/>
    <property type="project" value="InterPro"/>
</dbReference>
<dbReference type="InterPro" id="IPR043128">
    <property type="entry name" value="Rev_trsase/Diguanyl_cyclase"/>
</dbReference>
<dbReference type="PROSITE" id="PS50110">
    <property type="entry name" value="RESPONSE_REGULATORY"/>
    <property type="match status" value="1"/>
</dbReference>
<protein>
    <recommendedName>
        <fullName evidence="1">Stage 0 sporulation protein A homolog</fullName>
    </recommendedName>
</protein>
<dbReference type="InterPro" id="IPR001789">
    <property type="entry name" value="Sig_transdc_resp-reg_receiver"/>
</dbReference>
<feature type="domain" description="EAL" evidence="5">
    <location>
        <begin position="299"/>
        <end position="553"/>
    </location>
</feature>
<proteinExistence type="predicted"/>
<dbReference type="HOGENOM" id="CLU_000445_70_50_9"/>
<dbReference type="SUPFAM" id="SSF55073">
    <property type="entry name" value="Nucleotide cyclase"/>
    <property type="match status" value="1"/>
</dbReference>
<dbReference type="InterPro" id="IPR011006">
    <property type="entry name" value="CheY-like_superfamily"/>
</dbReference>
<sequence length="574" mass="65495">MPAKRTILIVEDNEINRMMLSELLSSEYMVLEAENGQQALDVLERKKDEISVILLDITMPVMDGYTFLSIAKEDPSLASIPVIVTTQSDSEADEVAALSHGATDYVAKPYKPQIILHRVASIIHLRETAAMINQFQYDRLTGLYSKEFFYQRVRETLRQNSGQNYYLICSDIVNFKLINDVFGVAAGDRLLCGIADMYRRYVGEGGICGHLDADRFACLLEFDDVFTEQMFISANEEINRLQNAKNVAVKWGIYSVGNQNVTVEQMCDRALLAARSIKEQYGVYYAAYDDKLRDELLRQQAIIDSMETALKEGQFLVYLQPKYRIWDETLAGAEALVRWKHPEWGFQSPAEFIPLFEKNGFITKLDQFVWDKTCFYLRKWDEEGYPPIPVSVNVSRADIYHADIADIMMRTVTKYGLTPSRLHLEITESAYTEDPGQIIETVRHLRELGFVIEMDDFGSGYSSLNMLNQMPIDILKLDMQFVQSETAKPMDQGILQLIMELARRMHLSVVAEGVETKTQLDRLSETGCEYVQGYYFARPMPEGEFETLMRDQAVKVPVGISGRASDKNLYKGAE</sequence>
<dbReference type="Pfam" id="PF00072">
    <property type="entry name" value="Response_reg"/>
    <property type="match status" value="1"/>
</dbReference>
<comment type="function">
    <text evidence="2">May play the central regulatory role in sporulation. It may be an element of the effector pathway responsible for the activation of sporulation genes in response to nutritional stress. Spo0A may act in concert with spo0H (a sigma factor) to control the expression of some genes that are critical to the sporulation process.</text>
</comment>
<accession>D3AKM9</accession>
<dbReference type="PROSITE" id="PS50887">
    <property type="entry name" value="GGDEF"/>
    <property type="match status" value="1"/>
</dbReference>
<evidence type="ECO:0000259" key="4">
    <source>
        <dbReference type="PROSITE" id="PS50110"/>
    </source>
</evidence>
<reference evidence="7 8" key="1">
    <citation type="submission" date="2010-01" db="EMBL/GenBank/DDBJ databases">
        <authorList>
            <person name="Weinstock G."/>
            <person name="Sodergren E."/>
            <person name="Clifton S."/>
            <person name="Fulton L."/>
            <person name="Fulton B."/>
            <person name="Courtney L."/>
            <person name="Fronick C."/>
            <person name="Harrison M."/>
            <person name="Strong C."/>
            <person name="Farmer C."/>
            <person name="Delahaunty K."/>
            <person name="Markovic C."/>
            <person name="Hall O."/>
            <person name="Minx P."/>
            <person name="Tomlinson C."/>
            <person name="Mitreva M."/>
            <person name="Nelson J."/>
            <person name="Hou S."/>
            <person name="Wollam A."/>
            <person name="Pepin K.H."/>
            <person name="Johnson M."/>
            <person name="Bhonagiri V."/>
            <person name="Nash W.E."/>
            <person name="Warren W."/>
            <person name="Chinwalla A."/>
            <person name="Mardis E.R."/>
            <person name="Wilson R.K."/>
        </authorList>
    </citation>
    <scope>NUCLEOTIDE SEQUENCE [LARGE SCALE GENOMIC DNA]</scope>
    <source>
        <strain evidence="7 8">DSM 13479</strain>
    </source>
</reference>
<dbReference type="InterPro" id="IPR050706">
    <property type="entry name" value="Cyclic-di-GMP_PDE-like"/>
</dbReference>
<evidence type="ECO:0000259" key="5">
    <source>
        <dbReference type="PROSITE" id="PS50883"/>
    </source>
</evidence>
<dbReference type="InterPro" id="IPR001633">
    <property type="entry name" value="EAL_dom"/>
</dbReference>
<dbReference type="AlphaFoldDB" id="D3AKM9"/>
<evidence type="ECO:0000256" key="3">
    <source>
        <dbReference type="PROSITE-ProRule" id="PRU00169"/>
    </source>
</evidence>
<name>D3AKM9_9FIRM</name>
<evidence type="ECO:0000259" key="6">
    <source>
        <dbReference type="PROSITE" id="PS50887"/>
    </source>
</evidence>
<keyword evidence="3" id="KW-0597">Phosphoprotein</keyword>
<evidence type="ECO:0000313" key="7">
    <source>
        <dbReference type="EMBL" id="EFC97626.1"/>
    </source>
</evidence>
<dbReference type="InterPro" id="IPR000160">
    <property type="entry name" value="GGDEF_dom"/>
</dbReference>
<evidence type="ECO:0000256" key="2">
    <source>
        <dbReference type="ARBA" id="ARBA00024867"/>
    </source>
</evidence>
<dbReference type="GO" id="GO:0000160">
    <property type="term" value="P:phosphorelay signal transduction system"/>
    <property type="evidence" value="ECO:0007669"/>
    <property type="project" value="InterPro"/>
</dbReference>
<feature type="domain" description="Response regulatory" evidence="4">
    <location>
        <begin position="6"/>
        <end position="123"/>
    </location>
</feature>
<dbReference type="CDD" id="cd01948">
    <property type="entry name" value="EAL"/>
    <property type="match status" value="1"/>
</dbReference>
<dbReference type="GeneID" id="93150562"/>
<gene>
    <name evidence="7" type="ORF">CLOSTHATH_04173</name>
</gene>
<dbReference type="NCBIfam" id="TIGR00254">
    <property type="entry name" value="GGDEF"/>
    <property type="match status" value="1"/>
</dbReference>
<dbReference type="CDD" id="cd01949">
    <property type="entry name" value="GGDEF"/>
    <property type="match status" value="1"/>
</dbReference>